<sequence>MSSPPPNTTPSARAKAWKRRLPHWFAITLGAGLGLLVLWLAGSYWLLNSQWLPERLSQAPGVDIRWEQGSSRHPGRWNVEELTIRRDDGALALALDADRATLELSLMALLGGEIHIKALDAEGIRELQLGDITLQGEGRFSLKDTTLSRDTLAIPQATLQLTQGRLVRGQDGATLARNIQLDASASLDRITPTSAEGGLDPELVAALSADARLSARADAWDVFMPYLSDLPWLAINGRGDLHGDISLDHGRLQPGSQVTLSAPALVMRVDEAYLGQPQAVRWQRPDQQPPVHIAQGDGVIALRVPAGSPDTLTLDATLDNVMLADRLAARQAAPYADNTHLEFSTALDNRRVDQLEAPSAAALSLEGRVLRLDMLARYLERAAADPLDGGITLAGDGRLALDVALSDNRLETADLTVTATALRASAMALTAEGNGTLHAHLPTPETFTATLNLTQARLQHNARPLLADASLTLTANSPLDPDAARRHATGSLRWEDATLPDISKLQPYVDAYLPDAAPLRLVSGQARSQGQLNLTSDQLSGDATLAGSRWVTDWSTGKDAHRLTSDMQLDLTINQAAMDASTLDVSGSRLEWQVSDASRQARKESTLTSSLILHEGRFQREDSQPSGRFDVSGSVQHLGFLNAFLPDAHGLALDGAGQLSARGGFKADRLTAPTRLRVVANPLRVDFLDYRASGRGELTAQLDSAERALLSLGIPRFSLARQGDDSPHVEGRHLALTTTTEAFSAVIDDPQPEHFTTRISLPIIDVPDITRYNAYLPEGTGVRLLDGQASLSSELVLSGMQGEGDVTFRAFGTELALLEQRLRGDIHMQLVLSEGDLAAMRFVANDSFLRLENVSRIGNEASSDAGWWAQLDMAEATLLWETPVNLDARLGLRLRDSGLLARLFLARARESDWLGRLLSVRNIQGSALLRLNDKRLDLNDLQLSGGPLLLLADLTLAEQSANGALYARLGRLGVGVELANREPTLKILQPRRWFEHWRESHRRVRP</sequence>
<evidence type="ECO:0000256" key="1">
    <source>
        <dbReference type="SAM" id="Phobius"/>
    </source>
</evidence>
<keyword evidence="1" id="KW-0472">Membrane</keyword>
<comment type="caution">
    <text evidence="2">The sequence shown here is derived from an EMBL/GenBank/DDBJ whole genome shotgun (WGS) entry which is preliminary data.</text>
</comment>
<keyword evidence="1" id="KW-0812">Transmembrane</keyword>
<keyword evidence="1" id="KW-1133">Transmembrane helix</keyword>
<dbReference type="Proteomes" id="UP001269267">
    <property type="component" value="Unassembled WGS sequence"/>
</dbReference>
<name>A0ABU1GF21_9GAMM</name>
<dbReference type="EMBL" id="JARWAI010000011">
    <property type="protein sequence ID" value="MDR5876084.1"/>
    <property type="molecule type" value="Genomic_DNA"/>
</dbReference>
<reference evidence="2 3" key="1">
    <citation type="submission" date="2023-04" db="EMBL/GenBank/DDBJ databases">
        <title>A long-awaited taxogenomic arrangement of the family Halomonadaceae.</title>
        <authorList>
            <person name="De La Haba R."/>
            <person name="Chuvochina M."/>
            <person name="Wittouck S."/>
            <person name="Arahal D.R."/>
            <person name="Sanchez-Porro C."/>
            <person name="Hugenholtz P."/>
            <person name="Ventosa A."/>
        </authorList>
    </citation>
    <scope>NUCLEOTIDE SEQUENCE [LARGE SCALE GENOMIC DNA]</scope>
    <source>
        <strain evidence="2 3">DSM 18042</strain>
    </source>
</reference>
<organism evidence="2 3">
    <name type="scientific">Vreelandella gomseomensis</name>
    <dbReference type="NCBI Taxonomy" id="370766"/>
    <lineage>
        <taxon>Bacteria</taxon>
        <taxon>Pseudomonadati</taxon>
        <taxon>Pseudomonadota</taxon>
        <taxon>Gammaproteobacteria</taxon>
        <taxon>Oceanospirillales</taxon>
        <taxon>Halomonadaceae</taxon>
        <taxon>Vreelandella</taxon>
    </lineage>
</organism>
<gene>
    <name evidence="2" type="ORF">QC815_14290</name>
</gene>
<protein>
    <recommendedName>
        <fullName evidence="4">AsmA-like C-terminal domain-containing protein</fullName>
    </recommendedName>
</protein>
<evidence type="ECO:0000313" key="3">
    <source>
        <dbReference type="Proteomes" id="UP001269267"/>
    </source>
</evidence>
<evidence type="ECO:0000313" key="2">
    <source>
        <dbReference type="EMBL" id="MDR5876084.1"/>
    </source>
</evidence>
<feature type="transmembrane region" description="Helical" evidence="1">
    <location>
        <begin position="21"/>
        <end position="47"/>
    </location>
</feature>
<accession>A0ABU1GF21</accession>
<keyword evidence="3" id="KW-1185">Reference proteome</keyword>
<evidence type="ECO:0008006" key="4">
    <source>
        <dbReference type="Google" id="ProtNLM"/>
    </source>
</evidence>
<dbReference type="RefSeq" id="WP_310540506.1">
    <property type="nucleotide sequence ID" value="NZ_JARWAI010000011.1"/>
</dbReference>
<proteinExistence type="predicted"/>